<gene>
    <name evidence="2" type="ORF">g.41724</name>
</gene>
<feature type="compositionally biased region" description="Basic and acidic residues" evidence="1">
    <location>
        <begin position="656"/>
        <end position="671"/>
    </location>
</feature>
<evidence type="ECO:0000313" key="2">
    <source>
        <dbReference type="EMBL" id="JAS10313.1"/>
    </source>
</evidence>
<feature type="compositionally biased region" description="Basic and acidic residues" evidence="1">
    <location>
        <begin position="622"/>
        <end position="638"/>
    </location>
</feature>
<feature type="region of interest" description="Disordered" evidence="1">
    <location>
        <begin position="513"/>
        <end position="671"/>
    </location>
</feature>
<feature type="compositionally biased region" description="Basic and acidic residues" evidence="1">
    <location>
        <begin position="367"/>
        <end position="387"/>
    </location>
</feature>
<feature type="compositionally biased region" description="Basic and acidic residues" evidence="1">
    <location>
        <begin position="775"/>
        <end position="787"/>
    </location>
</feature>
<feature type="region of interest" description="Disordered" evidence="1">
    <location>
        <begin position="775"/>
        <end position="807"/>
    </location>
</feature>
<accession>A0A1B6CA13</accession>
<protein>
    <submittedName>
        <fullName evidence="2">Uncharacterized protein</fullName>
    </submittedName>
</protein>
<sequence length="807" mass="92538">ATNSAGQTETSANLIVKRRQGVVHATPVSDQESGGTVSSTKGKPGIFKGGFDDELTSEESTTSGEISESVEGFLPAGDEMLPWRRRKPQSIAPWRKHTAQDKPLDSKIKLQKKTVPWIEEDVKLKKSEIEERKPEQVITVTSKNDDTFEIIEEEFKEYKPEDVIVHERKEKQIVQDSKQLKKAKAHIGSVLNKFISNEDSIRTSESKVIDEDKTKISKKDYVQKIADSESLTTVDTNLEKSKTHISKGVAEEKPSDLPWRQKKITKDELEQQKLYIEDDKGTSIPPWRRVKPLEKTLKEVKSEHVRDETGDVHKIVESDDQKLISIEKQSEIKKSNIDQNIQEEEPKGLPWMKKTLKSEIMKPEEEEVKVIKDESEKESNESKDGKYIDTSIPPWRRIKSIGKLQSEKDVIQVTDKQFSHEESKLTLEDTSGKTPMKPWTEERIKLRKASIQKTEVEKDGIEKVVLKPFTLQHKFESEQQSEEKVFIASTSEQTIDTQKRENILQEEIVEKQKLQEDNVPSKLPWQRGKDKKPKTTDSQKTQQESALETVETTDQALLKTDQSKISEKDDKTMIKIKYMKKEETIQDKKDSKKEETKKKHVKFADQDQKTEVETSSTLISQTKEDKNSTANELEKSKTTAENSEISDDSVMHKPIKTHDKKPPIEKTPWRKVKSTDLNEIDKKKDADLILDSDETEMLATKLVDQSIGQIKDKEEKGGLTSLPWRKQKTVKTMLEEVEDLPIPYNMSSDTEDIIKKQLPYKSVQTTESKVTEIKEVDKPTKYSEKVPQESGILKPANKQQKSKENIP</sequence>
<proteinExistence type="predicted"/>
<evidence type="ECO:0000256" key="1">
    <source>
        <dbReference type="SAM" id="MobiDB-lite"/>
    </source>
</evidence>
<feature type="compositionally biased region" description="Polar residues" evidence="1">
    <location>
        <begin position="536"/>
        <end position="555"/>
    </location>
</feature>
<feature type="compositionally biased region" description="Polar residues" evidence="1">
    <location>
        <begin position="28"/>
        <end position="41"/>
    </location>
</feature>
<reference evidence="2" key="1">
    <citation type="submission" date="2015-12" db="EMBL/GenBank/DDBJ databases">
        <title>De novo transcriptome assembly of four potential Pierce s Disease insect vectors from Arizona vineyards.</title>
        <authorList>
            <person name="Tassone E.E."/>
        </authorList>
    </citation>
    <scope>NUCLEOTIDE SEQUENCE</scope>
</reference>
<feature type="region of interest" description="Disordered" evidence="1">
    <location>
        <begin position="367"/>
        <end position="390"/>
    </location>
</feature>
<feature type="region of interest" description="Disordered" evidence="1">
    <location>
        <begin position="23"/>
        <end position="84"/>
    </location>
</feature>
<feature type="compositionally biased region" description="Basic and acidic residues" evidence="1">
    <location>
        <begin position="561"/>
        <end position="612"/>
    </location>
</feature>
<dbReference type="AlphaFoldDB" id="A0A1B6CA13"/>
<feature type="non-terminal residue" evidence="2">
    <location>
        <position position="807"/>
    </location>
</feature>
<feature type="non-terminal residue" evidence="2">
    <location>
        <position position="1"/>
    </location>
</feature>
<feature type="compositionally biased region" description="Low complexity" evidence="1">
    <location>
        <begin position="58"/>
        <end position="71"/>
    </location>
</feature>
<organism evidence="2">
    <name type="scientific">Clastoptera arizonana</name>
    <name type="common">Arizona spittle bug</name>
    <dbReference type="NCBI Taxonomy" id="38151"/>
    <lineage>
        <taxon>Eukaryota</taxon>
        <taxon>Metazoa</taxon>
        <taxon>Ecdysozoa</taxon>
        <taxon>Arthropoda</taxon>
        <taxon>Hexapoda</taxon>
        <taxon>Insecta</taxon>
        <taxon>Pterygota</taxon>
        <taxon>Neoptera</taxon>
        <taxon>Paraneoptera</taxon>
        <taxon>Hemiptera</taxon>
        <taxon>Auchenorrhyncha</taxon>
        <taxon>Cercopoidea</taxon>
        <taxon>Clastopteridae</taxon>
        <taxon>Clastoptera</taxon>
    </lineage>
</organism>
<dbReference type="EMBL" id="GEDC01026985">
    <property type="protein sequence ID" value="JAS10313.1"/>
    <property type="molecule type" value="Transcribed_RNA"/>
</dbReference>
<name>A0A1B6CA13_9HEMI</name>